<reference evidence="7 8" key="1">
    <citation type="journal article" date="2016" name="Nat. Commun.">
        <title>Thousands of microbial genomes shed light on interconnected biogeochemical processes in an aquifer system.</title>
        <authorList>
            <person name="Anantharaman K."/>
            <person name="Brown C.T."/>
            <person name="Hug L.A."/>
            <person name="Sharon I."/>
            <person name="Castelle C.J."/>
            <person name="Probst A.J."/>
            <person name="Thomas B.C."/>
            <person name="Singh A."/>
            <person name="Wilkins M.J."/>
            <person name="Karaoz U."/>
            <person name="Brodie E.L."/>
            <person name="Williams K.H."/>
            <person name="Hubbard S.S."/>
            <person name="Banfield J.F."/>
        </authorList>
    </citation>
    <scope>NUCLEOTIDE SEQUENCE [LARGE SCALE GENOMIC DNA]</scope>
</reference>
<keyword evidence="2 5" id="KW-0689">Ribosomal protein</keyword>
<evidence type="ECO:0000256" key="1">
    <source>
        <dbReference type="ARBA" id="ARBA00008889"/>
    </source>
</evidence>
<keyword evidence="6" id="KW-0175">Coiled coil</keyword>
<feature type="coiled-coil region" evidence="6">
    <location>
        <begin position="4"/>
        <end position="57"/>
    </location>
</feature>
<protein>
    <recommendedName>
        <fullName evidence="4 5">Large ribosomal subunit protein uL10</fullName>
    </recommendedName>
</protein>
<dbReference type="SUPFAM" id="SSF160369">
    <property type="entry name" value="Ribosomal protein L10-like"/>
    <property type="match status" value="1"/>
</dbReference>
<evidence type="ECO:0000256" key="6">
    <source>
        <dbReference type="SAM" id="Coils"/>
    </source>
</evidence>
<gene>
    <name evidence="5" type="primary">rplJ</name>
    <name evidence="7" type="ORF">A2Y98_03835</name>
</gene>
<dbReference type="STRING" id="1801992.A2Y98_03835"/>
<dbReference type="AlphaFoldDB" id="A0A1G2F9I6"/>
<dbReference type="Gene3D" id="3.30.70.1730">
    <property type="match status" value="1"/>
</dbReference>
<dbReference type="GO" id="GO:1990904">
    <property type="term" value="C:ribonucleoprotein complex"/>
    <property type="evidence" value="ECO:0007669"/>
    <property type="project" value="UniProtKB-KW"/>
</dbReference>
<dbReference type="Pfam" id="PF00466">
    <property type="entry name" value="Ribosomal_L10"/>
    <property type="match status" value="1"/>
</dbReference>
<dbReference type="InterPro" id="IPR001790">
    <property type="entry name" value="Ribosomal_uL10"/>
</dbReference>
<comment type="similarity">
    <text evidence="1 5">Belongs to the universal ribosomal protein uL10 family.</text>
</comment>
<keyword evidence="3 5" id="KW-0687">Ribonucleoprotein</keyword>
<dbReference type="GO" id="GO:0070180">
    <property type="term" value="F:large ribosomal subunit rRNA binding"/>
    <property type="evidence" value="ECO:0007669"/>
    <property type="project" value="UniProtKB-UniRule"/>
</dbReference>
<dbReference type="GO" id="GO:0005840">
    <property type="term" value="C:ribosome"/>
    <property type="evidence" value="ECO:0007669"/>
    <property type="project" value="UniProtKB-KW"/>
</dbReference>
<dbReference type="GO" id="GO:0006412">
    <property type="term" value="P:translation"/>
    <property type="evidence" value="ECO:0007669"/>
    <property type="project" value="UniProtKB-UniRule"/>
</dbReference>
<comment type="caution">
    <text evidence="7">The sequence shown here is derived from an EMBL/GenBank/DDBJ whole genome shotgun (WGS) entry which is preliminary data.</text>
</comment>
<dbReference type="NCBIfam" id="NF000955">
    <property type="entry name" value="PRK00099.1-1"/>
    <property type="match status" value="1"/>
</dbReference>
<dbReference type="EMBL" id="MHMW01000010">
    <property type="protein sequence ID" value="OGZ34422.1"/>
    <property type="molecule type" value="Genomic_DNA"/>
</dbReference>
<dbReference type="InterPro" id="IPR047865">
    <property type="entry name" value="Ribosomal_uL10_bac_type"/>
</dbReference>
<dbReference type="Gene3D" id="6.10.250.290">
    <property type="match status" value="1"/>
</dbReference>
<organism evidence="7 8">
    <name type="scientific">Candidatus Portnoybacteria bacterium RBG_19FT_COMBO_36_7</name>
    <dbReference type="NCBI Taxonomy" id="1801992"/>
    <lineage>
        <taxon>Bacteria</taxon>
        <taxon>Candidatus Portnoyibacteriota</taxon>
    </lineage>
</organism>
<evidence type="ECO:0000256" key="5">
    <source>
        <dbReference type="HAMAP-Rule" id="MF_00362"/>
    </source>
</evidence>
<comment type="subunit">
    <text evidence="5">Part of the ribosomal stalk of the 50S ribosomal subunit. The N-terminus interacts with L11 and the large rRNA to form the base of the stalk. The C-terminus forms an elongated spine to which L12 dimers bind in a sequential fashion forming a multimeric L10(L12)X complex.</text>
</comment>
<evidence type="ECO:0000256" key="2">
    <source>
        <dbReference type="ARBA" id="ARBA00022980"/>
    </source>
</evidence>
<dbReference type="CDD" id="cd05797">
    <property type="entry name" value="Ribosomal_L10"/>
    <property type="match status" value="1"/>
</dbReference>
<sequence>MLTKKQKQELIENLGEKIKAAKSVIFADYKGLKVSQLKDLRRKLKESQGELKVAKKTLIDLALQKLSVKDAILKKMEGQISLVFGKEDEVSAAKVLYDFSKKNEGLKILGAILEGKFMDQSQALALAKVPSREQSLAHLVGTINAPLQNLVSVLQGNLRSLVFVLSQIKK</sequence>
<accession>A0A1G2F9I6</accession>
<evidence type="ECO:0000256" key="3">
    <source>
        <dbReference type="ARBA" id="ARBA00023274"/>
    </source>
</evidence>
<comment type="function">
    <text evidence="5">Forms part of the ribosomal stalk, playing a central role in the interaction of the ribosome with GTP-bound translation factors.</text>
</comment>
<dbReference type="PANTHER" id="PTHR11560">
    <property type="entry name" value="39S RIBOSOMAL PROTEIN L10, MITOCHONDRIAL"/>
    <property type="match status" value="1"/>
</dbReference>
<dbReference type="InterPro" id="IPR022973">
    <property type="entry name" value="Ribosomal_uL10_bac"/>
</dbReference>
<dbReference type="HAMAP" id="MF_00362">
    <property type="entry name" value="Ribosomal_uL10"/>
    <property type="match status" value="1"/>
</dbReference>
<evidence type="ECO:0000313" key="8">
    <source>
        <dbReference type="Proteomes" id="UP000179099"/>
    </source>
</evidence>
<dbReference type="InterPro" id="IPR043141">
    <property type="entry name" value="Ribosomal_uL10-like_sf"/>
</dbReference>
<evidence type="ECO:0000256" key="4">
    <source>
        <dbReference type="ARBA" id="ARBA00035202"/>
    </source>
</evidence>
<proteinExistence type="inferred from homology"/>
<keyword evidence="5" id="KW-0694">RNA-binding</keyword>
<name>A0A1G2F9I6_9BACT</name>
<dbReference type="Proteomes" id="UP000179099">
    <property type="component" value="Unassembled WGS sequence"/>
</dbReference>
<evidence type="ECO:0000313" key="7">
    <source>
        <dbReference type="EMBL" id="OGZ34422.1"/>
    </source>
</evidence>
<keyword evidence="5" id="KW-0699">rRNA-binding</keyword>